<organism evidence="16 19">
    <name type="scientific">Temnothorax curvispinosus</name>
    <dbReference type="NCBI Taxonomy" id="300111"/>
    <lineage>
        <taxon>Eukaryota</taxon>
        <taxon>Metazoa</taxon>
        <taxon>Ecdysozoa</taxon>
        <taxon>Arthropoda</taxon>
        <taxon>Hexapoda</taxon>
        <taxon>Insecta</taxon>
        <taxon>Pterygota</taxon>
        <taxon>Neoptera</taxon>
        <taxon>Endopterygota</taxon>
        <taxon>Hymenoptera</taxon>
        <taxon>Apocrita</taxon>
        <taxon>Aculeata</taxon>
        <taxon>Formicoidea</taxon>
        <taxon>Formicidae</taxon>
        <taxon>Myrmicinae</taxon>
        <taxon>Temnothorax</taxon>
    </lineage>
</organism>
<keyword evidence="8" id="KW-0492">Microsome</keyword>
<evidence type="ECO:0000256" key="12">
    <source>
        <dbReference type="ARBA" id="ARBA00023136"/>
    </source>
</evidence>
<dbReference type="SUPFAM" id="SSF48264">
    <property type="entry name" value="Cytochrome P450"/>
    <property type="match status" value="1"/>
</dbReference>
<evidence type="ECO:0000256" key="2">
    <source>
        <dbReference type="ARBA" id="ARBA00004174"/>
    </source>
</evidence>
<dbReference type="GO" id="GO:0016705">
    <property type="term" value="F:oxidoreductase activity, acting on paired donors, with incorporation or reduction of molecular oxygen"/>
    <property type="evidence" value="ECO:0007669"/>
    <property type="project" value="InterPro"/>
</dbReference>
<sequence length="515" mass="58725">MALITAYWGLDGIIVLTTLIITAYLYMTRKFNYWKKRGVLEAPPTPFFGNFTDCVFLKRSPGFLLKDLYDQGKGLPCTGFYILDKPALLVRDQEFVKNVLIKDFNYFANRYGSPDVNDRLGYANLFFLKNPAWKLLRTKLSPFFTSGKLKKMFELMLECGDNLNTYLESLKLEGKGMEMEIKELAAKFSTDIIGTTAYGLNVNSLNNPDAEFRKYGKMIFTFNIIRGFEFFAMFFLPNIVGMAGMKLFGKDATAFLRKVFWETITQRMKSGEKRNDLIDILIELKKNHEDQDIGGFKFDGDDLVAQAAIFFTAGFETSSSTIAFTLYELATHPEIQDRLRKEILDALDETGGKITYDMILSLPYLDMVVSETLRMYPPLPFLDRTTVETYKVPNSDLVIEKGTPIFIPMIGMHYDPEHFPDPYEFDPERFTEENKRDRPSCLYFPFGDGPHACIGTRMGLLQSKLGICTVLSKYELTPSEKTLIPMVIDPKAFSTSPMGGGLYLNIRKVNTLHAN</sequence>
<feature type="transmembrane region" description="Helical" evidence="15">
    <location>
        <begin position="227"/>
        <end position="248"/>
    </location>
</feature>
<keyword evidence="15" id="KW-1133">Transmembrane helix</keyword>
<evidence type="ECO:0000256" key="3">
    <source>
        <dbReference type="ARBA" id="ARBA00004406"/>
    </source>
</evidence>
<dbReference type="FunFam" id="1.10.630.10:FF:000042">
    <property type="entry name" value="Cytochrome P450"/>
    <property type="match status" value="1"/>
</dbReference>
<feature type="binding site" description="axial binding residue" evidence="13">
    <location>
        <position position="453"/>
    </location>
    <ligand>
        <name>heme</name>
        <dbReference type="ChEBI" id="CHEBI:30413"/>
    </ligand>
    <ligandPart>
        <name>Fe</name>
        <dbReference type="ChEBI" id="CHEBI:18248"/>
    </ligandPart>
</feature>
<evidence type="ECO:0000313" key="19">
    <source>
        <dbReference type="RefSeq" id="XP_024882334.1"/>
    </source>
</evidence>
<evidence type="ECO:0000256" key="7">
    <source>
        <dbReference type="ARBA" id="ARBA00022824"/>
    </source>
</evidence>
<dbReference type="RefSeq" id="XP_024882334.1">
    <property type="nucleotide sequence ID" value="XM_025026566.1"/>
</dbReference>
<dbReference type="CDD" id="cd11056">
    <property type="entry name" value="CYP6-like"/>
    <property type="match status" value="1"/>
</dbReference>
<keyword evidence="12 15" id="KW-0472">Membrane</keyword>
<dbReference type="PANTHER" id="PTHR24292">
    <property type="entry name" value="CYTOCHROME P450"/>
    <property type="match status" value="1"/>
</dbReference>
<accession>A0A6J1QIV2</accession>
<keyword evidence="7" id="KW-0256">Endoplasmic reticulum</keyword>
<name>A0A6J1QIV2_9HYME</name>
<evidence type="ECO:0000313" key="18">
    <source>
        <dbReference type="RefSeq" id="XP_024882333.1"/>
    </source>
</evidence>
<dbReference type="GO" id="GO:0005789">
    <property type="term" value="C:endoplasmic reticulum membrane"/>
    <property type="evidence" value="ECO:0007669"/>
    <property type="project" value="UniProtKB-SubCell"/>
</dbReference>
<dbReference type="PANTHER" id="PTHR24292:SF45">
    <property type="entry name" value="CYTOCHROME P450 6G1-RELATED"/>
    <property type="match status" value="1"/>
</dbReference>
<keyword evidence="9 14" id="KW-0560">Oxidoreductase</keyword>
<dbReference type="Gene3D" id="1.10.630.10">
    <property type="entry name" value="Cytochrome P450"/>
    <property type="match status" value="1"/>
</dbReference>
<proteinExistence type="inferred from homology"/>
<evidence type="ECO:0000256" key="10">
    <source>
        <dbReference type="ARBA" id="ARBA00023004"/>
    </source>
</evidence>
<dbReference type="PRINTS" id="PR00463">
    <property type="entry name" value="EP450I"/>
</dbReference>
<keyword evidence="11 14" id="KW-0503">Monooxygenase</keyword>
<dbReference type="GO" id="GO:0005506">
    <property type="term" value="F:iron ion binding"/>
    <property type="evidence" value="ECO:0007669"/>
    <property type="project" value="InterPro"/>
</dbReference>
<evidence type="ECO:0000313" key="16">
    <source>
        <dbReference type="Proteomes" id="UP000504618"/>
    </source>
</evidence>
<protein>
    <submittedName>
        <fullName evidence="17 18">Cytochrome P450 6k1-like</fullName>
    </submittedName>
</protein>
<dbReference type="GO" id="GO:0004497">
    <property type="term" value="F:monooxygenase activity"/>
    <property type="evidence" value="ECO:0007669"/>
    <property type="project" value="UniProtKB-KW"/>
</dbReference>
<dbReference type="InterPro" id="IPR002401">
    <property type="entry name" value="Cyt_P450_E_grp-I"/>
</dbReference>
<keyword evidence="15" id="KW-0812">Transmembrane</keyword>
<dbReference type="RefSeq" id="XP_024882332.1">
    <property type="nucleotide sequence ID" value="XM_025026564.1"/>
</dbReference>
<comment type="similarity">
    <text evidence="4 14">Belongs to the cytochrome P450 family.</text>
</comment>
<dbReference type="Proteomes" id="UP000504618">
    <property type="component" value="Unplaced"/>
</dbReference>
<dbReference type="GO" id="GO:0020037">
    <property type="term" value="F:heme binding"/>
    <property type="evidence" value="ECO:0007669"/>
    <property type="project" value="InterPro"/>
</dbReference>
<evidence type="ECO:0000256" key="14">
    <source>
        <dbReference type="RuleBase" id="RU000461"/>
    </source>
</evidence>
<dbReference type="PROSITE" id="PS00086">
    <property type="entry name" value="CYTOCHROME_P450"/>
    <property type="match status" value="1"/>
</dbReference>
<dbReference type="RefSeq" id="XP_024882333.1">
    <property type="nucleotide sequence ID" value="XM_025026565.1"/>
</dbReference>
<keyword evidence="16" id="KW-1185">Reference proteome</keyword>
<evidence type="ECO:0000256" key="5">
    <source>
        <dbReference type="ARBA" id="ARBA00022617"/>
    </source>
</evidence>
<evidence type="ECO:0000313" key="17">
    <source>
        <dbReference type="RefSeq" id="XP_024882332.1"/>
    </source>
</evidence>
<comment type="cofactor">
    <cofactor evidence="1 13">
        <name>heme</name>
        <dbReference type="ChEBI" id="CHEBI:30413"/>
    </cofactor>
</comment>
<evidence type="ECO:0000256" key="9">
    <source>
        <dbReference type="ARBA" id="ARBA00023002"/>
    </source>
</evidence>
<comment type="subcellular location">
    <subcellularLocation>
        <location evidence="3">Endoplasmic reticulum membrane</location>
        <topology evidence="3">Peripheral membrane protein</topology>
    </subcellularLocation>
    <subcellularLocation>
        <location evidence="2">Microsome membrane</location>
        <topology evidence="2">Peripheral membrane protein</topology>
    </subcellularLocation>
</comment>
<gene>
    <name evidence="17 18 19" type="primary">LOC112461352</name>
</gene>
<keyword evidence="5 13" id="KW-0349">Heme</keyword>
<evidence type="ECO:0000256" key="1">
    <source>
        <dbReference type="ARBA" id="ARBA00001971"/>
    </source>
</evidence>
<dbReference type="InterPro" id="IPR001128">
    <property type="entry name" value="Cyt_P450"/>
</dbReference>
<dbReference type="GeneID" id="112461352"/>
<dbReference type="OrthoDB" id="2789670at2759"/>
<dbReference type="PRINTS" id="PR00385">
    <property type="entry name" value="P450"/>
</dbReference>
<reference evidence="17 18" key="1">
    <citation type="submission" date="2025-04" db="UniProtKB">
        <authorList>
            <consortium name="RefSeq"/>
        </authorList>
    </citation>
    <scope>IDENTIFICATION</scope>
    <source>
        <tissue evidence="17 18">Whole body</tissue>
    </source>
</reference>
<dbReference type="InterPro" id="IPR017972">
    <property type="entry name" value="Cyt_P450_CS"/>
</dbReference>
<evidence type="ECO:0000256" key="11">
    <source>
        <dbReference type="ARBA" id="ARBA00023033"/>
    </source>
</evidence>
<evidence type="ECO:0000256" key="6">
    <source>
        <dbReference type="ARBA" id="ARBA00022723"/>
    </source>
</evidence>
<keyword evidence="6 13" id="KW-0479">Metal-binding</keyword>
<dbReference type="Pfam" id="PF00067">
    <property type="entry name" value="p450"/>
    <property type="match status" value="1"/>
</dbReference>
<evidence type="ECO:0000256" key="8">
    <source>
        <dbReference type="ARBA" id="ARBA00022848"/>
    </source>
</evidence>
<dbReference type="InterPro" id="IPR050476">
    <property type="entry name" value="Insect_CytP450_Detox"/>
</dbReference>
<evidence type="ECO:0000256" key="13">
    <source>
        <dbReference type="PIRSR" id="PIRSR602401-1"/>
    </source>
</evidence>
<evidence type="ECO:0000256" key="15">
    <source>
        <dbReference type="SAM" id="Phobius"/>
    </source>
</evidence>
<dbReference type="InterPro" id="IPR036396">
    <property type="entry name" value="Cyt_P450_sf"/>
</dbReference>
<evidence type="ECO:0000256" key="4">
    <source>
        <dbReference type="ARBA" id="ARBA00010617"/>
    </source>
</evidence>
<keyword evidence="10 13" id="KW-0408">Iron</keyword>
<dbReference type="AlphaFoldDB" id="A0A6J1QIV2"/>
<feature type="transmembrane region" description="Helical" evidence="15">
    <location>
        <begin position="6"/>
        <end position="27"/>
    </location>
</feature>